<dbReference type="InterPro" id="IPR049629">
    <property type="entry name" value="DPY30_SDC1_DD"/>
</dbReference>
<dbReference type="EMBL" id="DF237401">
    <property type="protein sequence ID" value="GAQ88696.1"/>
    <property type="molecule type" value="Genomic_DNA"/>
</dbReference>
<dbReference type="OrthoDB" id="417678at2759"/>
<dbReference type="AlphaFoldDB" id="A0A1Y1IJ10"/>
<feature type="region of interest" description="Disordered" evidence="4">
    <location>
        <begin position="1"/>
        <end position="158"/>
    </location>
</feature>
<comment type="subcellular location">
    <subcellularLocation>
        <location evidence="1">Nucleus</location>
    </subcellularLocation>
</comment>
<proteinExistence type="inferred from homology"/>
<dbReference type="Pfam" id="PF05186">
    <property type="entry name" value="Dpy-30"/>
    <property type="match status" value="1"/>
</dbReference>
<dbReference type="GO" id="GO:0005634">
    <property type="term" value="C:nucleus"/>
    <property type="evidence" value="ECO:0007669"/>
    <property type="project" value="UniProtKB-SubCell"/>
</dbReference>
<protein>
    <submittedName>
        <fullName evidence="5">Protein with Dpy-30 motif</fullName>
    </submittedName>
</protein>
<evidence type="ECO:0000256" key="3">
    <source>
        <dbReference type="ARBA" id="ARBA00023242"/>
    </source>
</evidence>
<evidence type="ECO:0000256" key="1">
    <source>
        <dbReference type="ARBA" id="ARBA00004123"/>
    </source>
</evidence>
<dbReference type="CDD" id="cd22965">
    <property type="entry name" value="DD_DPY30_SDC1"/>
    <property type="match status" value="1"/>
</dbReference>
<sequence>MADDAPPAHAEEPVSMEAPNESAAPHEGAASAGSETKQEGGEAKAESGSVQSEETSLEQQAEKAPVTENAVADAIAAATPRGEKPLTEAKAEELAAKEAEIAEPAAETKKVIKEEKTAPLEELAPALDQKLSLKVEKPASQPSSPSAGENILPTSPQIRAITGNDSALPVKEYLNSTIVPVLRDALRALVKTRPEDPYEFVAKYLVEHKPRK</sequence>
<evidence type="ECO:0000256" key="4">
    <source>
        <dbReference type="SAM" id="MobiDB-lite"/>
    </source>
</evidence>
<dbReference type="STRING" id="105231.A0A1Y1IJ10"/>
<feature type="compositionally biased region" description="Polar residues" evidence="4">
    <location>
        <begin position="48"/>
        <end position="59"/>
    </location>
</feature>
<name>A0A1Y1IJ10_KLENI</name>
<feature type="compositionally biased region" description="Basic and acidic residues" evidence="4">
    <location>
        <begin position="36"/>
        <end position="45"/>
    </location>
</feature>
<keyword evidence="3" id="KW-0539">Nucleus</keyword>
<dbReference type="OMA" id="VEWLGNF"/>
<feature type="compositionally biased region" description="Basic and acidic residues" evidence="4">
    <location>
        <begin position="81"/>
        <end position="119"/>
    </location>
</feature>
<dbReference type="InterPro" id="IPR007858">
    <property type="entry name" value="Dpy-30_motif"/>
</dbReference>
<reference evidence="5 6" key="1">
    <citation type="journal article" date="2014" name="Nat. Commun.">
        <title>Klebsormidium flaccidum genome reveals primary factors for plant terrestrial adaptation.</title>
        <authorList>
            <person name="Hori K."/>
            <person name="Maruyama F."/>
            <person name="Fujisawa T."/>
            <person name="Togashi T."/>
            <person name="Yamamoto N."/>
            <person name="Seo M."/>
            <person name="Sato S."/>
            <person name="Yamada T."/>
            <person name="Mori H."/>
            <person name="Tajima N."/>
            <person name="Moriyama T."/>
            <person name="Ikeuchi M."/>
            <person name="Watanabe M."/>
            <person name="Wada H."/>
            <person name="Kobayashi K."/>
            <person name="Saito M."/>
            <person name="Masuda T."/>
            <person name="Sasaki-Sekimoto Y."/>
            <person name="Mashiguchi K."/>
            <person name="Awai K."/>
            <person name="Shimojima M."/>
            <person name="Masuda S."/>
            <person name="Iwai M."/>
            <person name="Nobusawa T."/>
            <person name="Narise T."/>
            <person name="Kondo S."/>
            <person name="Saito H."/>
            <person name="Sato R."/>
            <person name="Murakawa M."/>
            <person name="Ihara Y."/>
            <person name="Oshima-Yamada Y."/>
            <person name="Ohtaka K."/>
            <person name="Satoh M."/>
            <person name="Sonobe K."/>
            <person name="Ishii M."/>
            <person name="Ohtani R."/>
            <person name="Kanamori-Sato M."/>
            <person name="Honoki R."/>
            <person name="Miyazaki D."/>
            <person name="Mochizuki H."/>
            <person name="Umetsu J."/>
            <person name="Higashi K."/>
            <person name="Shibata D."/>
            <person name="Kamiya Y."/>
            <person name="Sato N."/>
            <person name="Nakamura Y."/>
            <person name="Tabata S."/>
            <person name="Ida S."/>
            <person name="Kurokawa K."/>
            <person name="Ohta H."/>
        </authorList>
    </citation>
    <scope>NUCLEOTIDE SEQUENCE [LARGE SCALE GENOMIC DNA]</scope>
    <source>
        <strain evidence="5 6">NIES-2285</strain>
    </source>
</reference>
<feature type="compositionally biased region" description="Polar residues" evidence="4">
    <location>
        <begin position="140"/>
        <end position="157"/>
    </location>
</feature>
<comment type="similarity">
    <text evidence="2">Belongs to the dpy-30 family.</text>
</comment>
<keyword evidence="6" id="KW-1185">Reference proteome</keyword>
<evidence type="ECO:0000313" key="5">
    <source>
        <dbReference type="EMBL" id="GAQ88696.1"/>
    </source>
</evidence>
<evidence type="ECO:0000256" key="2">
    <source>
        <dbReference type="ARBA" id="ARBA00010849"/>
    </source>
</evidence>
<dbReference type="Gene3D" id="1.20.890.10">
    <property type="entry name" value="cAMP-dependent protein kinase regulatory subunit, dimerization-anchoring domain"/>
    <property type="match status" value="1"/>
</dbReference>
<evidence type="ECO:0000313" key="6">
    <source>
        <dbReference type="Proteomes" id="UP000054558"/>
    </source>
</evidence>
<dbReference type="Proteomes" id="UP000054558">
    <property type="component" value="Unassembled WGS sequence"/>
</dbReference>
<dbReference type="SUPFAM" id="SSF47391">
    <property type="entry name" value="Dimerization-anchoring domain of cAMP-dependent PK regulatory subunit"/>
    <property type="match status" value="1"/>
</dbReference>
<organism evidence="5 6">
    <name type="scientific">Klebsormidium nitens</name>
    <name type="common">Green alga</name>
    <name type="synonym">Ulothrix nitens</name>
    <dbReference type="NCBI Taxonomy" id="105231"/>
    <lineage>
        <taxon>Eukaryota</taxon>
        <taxon>Viridiplantae</taxon>
        <taxon>Streptophyta</taxon>
        <taxon>Klebsormidiophyceae</taxon>
        <taxon>Klebsormidiales</taxon>
        <taxon>Klebsormidiaceae</taxon>
        <taxon>Klebsormidium</taxon>
    </lineage>
</organism>
<accession>A0A1Y1IJ10</accession>
<gene>
    <name evidence="5" type="ORF">KFL_004520130</name>
</gene>